<name>A0A1G2CVN8_9BACT</name>
<dbReference type="Proteomes" id="UP000178841">
    <property type="component" value="Unassembled WGS sequence"/>
</dbReference>
<gene>
    <name evidence="1" type="ORF">A2648_00770</name>
</gene>
<dbReference type="STRING" id="1798657.A2648_00770"/>
<accession>A0A1G2CVN8</accession>
<protein>
    <submittedName>
        <fullName evidence="1">Uncharacterized protein</fullName>
    </submittedName>
</protein>
<reference evidence="1 2" key="1">
    <citation type="journal article" date="2016" name="Nat. Commun.">
        <title>Thousands of microbial genomes shed light on interconnected biogeochemical processes in an aquifer system.</title>
        <authorList>
            <person name="Anantharaman K."/>
            <person name="Brown C.T."/>
            <person name="Hug L.A."/>
            <person name="Sharon I."/>
            <person name="Castelle C.J."/>
            <person name="Probst A.J."/>
            <person name="Thomas B.C."/>
            <person name="Singh A."/>
            <person name="Wilkins M.J."/>
            <person name="Karaoz U."/>
            <person name="Brodie E.L."/>
            <person name="Williams K.H."/>
            <person name="Hubbard S.S."/>
            <person name="Banfield J.F."/>
        </authorList>
    </citation>
    <scope>NUCLEOTIDE SEQUENCE [LARGE SCALE GENOMIC DNA]</scope>
</reference>
<proteinExistence type="predicted"/>
<evidence type="ECO:0000313" key="2">
    <source>
        <dbReference type="Proteomes" id="UP000178841"/>
    </source>
</evidence>
<dbReference type="EMBL" id="MHLH01000001">
    <property type="protein sequence ID" value="OGZ04790.1"/>
    <property type="molecule type" value="Genomic_DNA"/>
</dbReference>
<evidence type="ECO:0000313" key="1">
    <source>
        <dbReference type="EMBL" id="OGZ04790.1"/>
    </source>
</evidence>
<organism evidence="1 2">
    <name type="scientific">Candidatus Lloydbacteria bacterium RIFCSPHIGHO2_01_FULL_41_20</name>
    <dbReference type="NCBI Taxonomy" id="1798657"/>
    <lineage>
        <taxon>Bacteria</taxon>
        <taxon>Candidatus Lloydiibacteriota</taxon>
    </lineage>
</organism>
<sequence>MTLHIKNFLNKFLKLDNENRRLKKELIEIININLNLIIRDNQIEISNSNILIKTTPLVKNEIFIKKEGILKEFNKKTGKNIISIN</sequence>
<comment type="caution">
    <text evidence="1">The sequence shown here is derived from an EMBL/GenBank/DDBJ whole genome shotgun (WGS) entry which is preliminary data.</text>
</comment>
<dbReference type="AlphaFoldDB" id="A0A1G2CVN8"/>